<organism evidence="1">
    <name type="scientific">Oikopleura dioica</name>
    <name type="common">Tunicate</name>
    <dbReference type="NCBI Taxonomy" id="34765"/>
    <lineage>
        <taxon>Eukaryota</taxon>
        <taxon>Metazoa</taxon>
        <taxon>Chordata</taxon>
        <taxon>Tunicata</taxon>
        <taxon>Appendicularia</taxon>
        <taxon>Copelata</taxon>
        <taxon>Oikopleuridae</taxon>
        <taxon>Oikopleura</taxon>
    </lineage>
</organism>
<reference evidence="1" key="1">
    <citation type="journal article" date="2010" name="Science">
        <title>Plasticity of animal genome architecture unmasked by rapid evolution of a pelagic tunicate.</title>
        <authorList>
            <person name="Denoeud F."/>
            <person name="Henriet S."/>
            <person name="Mungpakdee S."/>
            <person name="Aury J.M."/>
            <person name="Da Silva C."/>
            <person name="Brinkmann H."/>
            <person name="Mikhaleva J."/>
            <person name="Olsen L.C."/>
            <person name="Jubin C."/>
            <person name="Canestro C."/>
            <person name="Bouquet J.M."/>
            <person name="Danks G."/>
            <person name="Poulain J."/>
            <person name="Campsteijn C."/>
            <person name="Adamski M."/>
            <person name="Cross I."/>
            <person name="Yadetie F."/>
            <person name="Muffato M."/>
            <person name="Louis A."/>
            <person name="Butcher S."/>
            <person name="Tsagkogeorga G."/>
            <person name="Konrad A."/>
            <person name="Singh S."/>
            <person name="Jensen M.F."/>
            <person name="Cong E.H."/>
            <person name="Eikeseth-Otteraa H."/>
            <person name="Noel B."/>
            <person name="Anthouard V."/>
            <person name="Porcel B.M."/>
            <person name="Kachouri-Lafond R."/>
            <person name="Nishino A."/>
            <person name="Ugolini M."/>
            <person name="Chourrout P."/>
            <person name="Nishida H."/>
            <person name="Aasland R."/>
            <person name="Huzurbazar S."/>
            <person name="Westhof E."/>
            <person name="Delsuc F."/>
            <person name="Lehrach H."/>
            <person name="Reinhardt R."/>
            <person name="Weissenbach J."/>
            <person name="Roy S.W."/>
            <person name="Artiguenave F."/>
            <person name="Postlethwait J.H."/>
            <person name="Manak J.R."/>
            <person name="Thompson E.M."/>
            <person name="Jaillon O."/>
            <person name="Du Pasquier L."/>
            <person name="Boudinot P."/>
            <person name="Liberles D.A."/>
            <person name="Volff J.N."/>
            <person name="Philippe H."/>
            <person name="Lenhard B."/>
            <person name="Roest Crollius H."/>
            <person name="Wincker P."/>
            <person name="Chourrout D."/>
        </authorList>
    </citation>
    <scope>NUCLEOTIDE SEQUENCE [LARGE SCALE GENOMIC DNA]</scope>
</reference>
<evidence type="ECO:0000313" key="1">
    <source>
        <dbReference type="EMBL" id="CBY30420.1"/>
    </source>
</evidence>
<dbReference type="Proteomes" id="UP000011014">
    <property type="component" value="Unassembled WGS sequence"/>
</dbReference>
<sequence>MLSRAALTVPRRAAAKFVLATEIDGKLVKANMDWADVQATRVSVDISGEEFIGKAFQFKKMIATDVEGEIEWVKTFNRDQMKNNNKRWYGLIKITKGDVDMKEIIFHPEEKEEFDAARKKLDEREEIVKVTFDVVQHTKSGKPRMMVTNMKIAA</sequence>
<protein>
    <submittedName>
        <fullName evidence="1">Uncharacterized protein</fullName>
    </submittedName>
</protein>
<name>E4Y422_OIKDI</name>
<proteinExistence type="predicted"/>
<dbReference type="AlphaFoldDB" id="E4Y422"/>
<accession>E4Y422</accession>
<gene>
    <name evidence="1" type="ORF">GSOID_T00018286001</name>
</gene>
<dbReference type="EMBL" id="FN654276">
    <property type="protein sequence ID" value="CBY30420.1"/>
    <property type="molecule type" value="Genomic_DNA"/>
</dbReference>